<keyword evidence="3" id="KW-1185">Reference proteome</keyword>
<sequence>MMFRPRLGRLLLLYFASGSLASQSQCHTESGWHDCASAVPTFTKTSVFESTTTISRTITETISSTSSLFATTSTTTVIEQGTLTPSSTHTASTTITTTSSSTVTQTSVSTTYLKTTTITGPITYTQLPSPGFTPLASELASLGINATTTTSTENSRLRKRNVEGLTQEKQEFRHALKVARGNGNPASHLPMVPPR</sequence>
<protein>
    <submittedName>
        <fullName evidence="2">Uncharacterized protein</fullName>
    </submittedName>
</protein>
<feature type="chain" id="PRO_5004109822" evidence="1">
    <location>
        <begin position="22"/>
        <end position="195"/>
    </location>
</feature>
<evidence type="ECO:0000256" key="1">
    <source>
        <dbReference type="SAM" id="SignalP"/>
    </source>
</evidence>
<gene>
    <name evidence="2" type="ORF">DOTSEDRAFT_90652</name>
</gene>
<dbReference type="EMBL" id="KB446543">
    <property type="protein sequence ID" value="EME40406.1"/>
    <property type="molecule type" value="Genomic_DNA"/>
</dbReference>
<reference evidence="3" key="1">
    <citation type="journal article" date="2012" name="PLoS Genet.">
        <title>The genomes of the fungal plant pathogens Cladosporium fulvum and Dothistroma septosporum reveal adaptation to different hosts and lifestyles but also signatures of common ancestry.</title>
        <authorList>
            <person name="de Wit P.J.G.M."/>
            <person name="van der Burgt A."/>
            <person name="Oekmen B."/>
            <person name="Stergiopoulos I."/>
            <person name="Abd-Elsalam K.A."/>
            <person name="Aerts A.L."/>
            <person name="Bahkali A.H."/>
            <person name="Beenen H.G."/>
            <person name="Chettri P."/>
            <person name="Cox M.P."/>
            <person name="Datema E."/>
            <person name="de Vries R.P."/>
            <person name="Dhillon B."/>
            <person name="Ganley A.R."/>
            <person name="Griffiths S.A."/>
            <person name="Guo Y."/>
            <person name="Hamelin R.C."/>
            <person name="Henrissat B."/>
            <person name="Kabir M.S."/>
            <person name="Jashni M.K."/>
            <person name="Kema G."/>
            <person name="Klaubauf S."/>
            <person name="Lapidus A."/>
            <person name="Levasseur A."/>
            <person name="Lindquist E."/>
            <person name="Mehrabi R."/>
            <person name="Ohm R.A."/>
            <person name="Owen T.J."/>
            <person name="Salamov A."/>
            <person name="Schwelm A."/>
            <person name="Schijlen E."/>
            <person name="Sun H."/>
            <person name="van den Burg H.A."/>
            <person name="van Ham R.C.H.J."/>
            <person name="Zhang S."/>
            <person name="Goodwin S.B."/>
            <person name="Grigoriev I.V."/>
            <person name="Collemare J."/>
            <person name="Bradshaw R.E."/>
        </authorList>
    </citation>
    <scope>NUCLEOTIDE SEQUENCE [LARGE SCALE GENOMIC DNA]</scope>
    <source>
        <strain evidence="3">NZE10 / CBS 128990</strain>
    </source>
</reference>
<evidence type="ECO:0000313" key="2">
    <source>
        <dbReference type="EMBL" id="EME40406.1"/>
    </source>
</evidence>
<evidence type="ECO:0000313" key="3">
    <source>
        <dbReference type="Proteomes" id="UP000016933"/>
    </source>
</evidence>
<proteinExistence type="predicted"/>
<dbReference type="Proteomes" id="UP000016933">
    <property type="component" value="Unassembled WGS sequence"/>
</dbReference>
<accession>N1PGF4</accession>
<dbReference type="HOGENOM" id="CLU_1396288_0_0_1"/>
<name>N1PGF4_DOTSN</name>
<reference evidence="2 3" key="2">
    <citation type="journal article" date="2012" name="PLoS Pathog.">
        <title>Diverse lifestyles and strategies of plant pathogenesis encoded in the genomes of eighteen Dothideomycetes fungi.</title>
        <authorList>
            <person name="Ohm R.A."/>
            <person name="Feau N."/>
            <person name="Henrissat B."/>
            <person name="Schoch C.L."/>
            <person name="Horwitz B.A."/>
            <person name="Barry K.W."/>
            <person name="Condon B.J."/>
            <person name="Copeland A.C."/>
            <person name="Dhillon B."/>
            <person name="Glaser F."/>
            <person name="Hesse C.N."/>
            <person name="Kosti I."/>
            <person name="LaButti K."/>
            <person name="Lindquist E.A."/>
            <person name="Lucas S."/>
            <person name="Salamov A.A."/>
            <person name="Bradshaw R.E."/>
            <person name="Ciuffetti L."/>
            <person name="Hamelin R.C."/>
            <person name="Kema G.H.J."/>
            <person name="Lawrence C."/>
            <person name="Scott J.A."/>
            <person name="Spatafora J.W."/>
            <person name="Turgeon B.G."/>
            <person name="de Wit P.J.G.M."/>
            <person name="Zhong S."/>
            <person name="Goodwin S.B."/>
            <person name="Grigoriev I.V."/>
        </authorList>
    </citation>
    <scope>NUCLEOTIDE SEQUENCE [LARGE SCALE GENOMIC DNA]</scope>
    <source>
        <strain evidence="3">NZE10 / CBS 128990</strain>
    </source>
</reference>
<organism evidence="2 3">
    <name type="scientific">Dothistroma septosporum (strain NZE10 / CBS 128990)</name>
    <name type="common">Red band needle blight fungus</name>
    <name type="synonym">Mycosphaerella pini</name>
    <dbReference type="NCBI Taxonomy" id="675120"/>
    <lineage>
        <taxon>Eukaryota</taxon>
        <taxon>Fungi</taxon>
        <taxon>Dikarya</taxon>
        <taxon>Ascomycota</taxon>
        <taxon>Pezizomycotina</taxon>
        <taxon>Dothideomycetes</taxon>
        <taxon>Dothideomycetidae</taxon>
        <taxon>Mycosphaerellales</taxon>
        <taxon>Mycosphaerellaceae</taxon>
        <taxon>Dothistroma</taxon>
    </lineage>
</organism>
<feature type="signal peptide" evidence="1">
    <location>
        <begin position="1"/>
        <end position="21"/>
    </location>
</feature>
<dbReference type="AlphaFoldDB" id="N1PGF4"/>
<keyword evidence="1" id="KW-0732">Signal</keyword>